<keyword evidence="1 2" id="KW-0732">Signal</keyword>
<accession>A0A4R6QDR4</accession>
<evidence type="ECO:0000313" key="4">
    <source>
        <dbReference type="EMBL" id="TDP60828.1"/>
    </source>
</evidence>
<feature type="chain" id="PRO_5020910637" evidence="2">
    <location>
        <begin position="21"/>
        <end position="697"/>
    </location>
</feature>
<dbReference type="AlphaFoldDB" id="A0A4R6QDR4"/>
<evidence type="ECO:0000313" key="5">
    <source>
        <dbReference type="Proteomes" id="UP000295260"/>
    </source>
</evidence>
<evidence type="ECO:0000256" key="1">
    <source>
        <dbReference type="ARBA" id="ARBA00022729"/>
    </source>
</evidence>
<reference evidence="4 5" key="1">
    <citation type="submission" date="2019-03" db="EMBL/GenBank/DDBJ databases">
        <title>Genomic Encyclopedia of Archaeal and Bacterial Type Strains, Phase II (KMG-II): from individual species to whole genera.</title>
        <authorList>
            <person name="Goeker M."/>
        </authorList>
    </citation>
    <scope>NUCLEOTIDE SEQUENCE [LARGE SCALE GENOMIC DNA]</scope>
    <source>
        <strain evidence="4 5">DSM 25687</strain>
    </source>
</reference>
<feature type="signal peptide" evidence="2">
    <location>
        <begin position="1"/>
        <end position="20"/>
    </location>
</feature>
<gene>
    <name evidence="4" type="ORF">BC748_0428</name>
</gene>
<protein>
    <submittedName>
        <fullName evidence="4">Putative secreted protein (Por secretion system target)</fullName>
    </submittedName>
</protein>
<feature type="domain" description="Secretion system C-terminal sorting" evidence="3">
    <location>
        <begin position="627"/>
        <end position="694"/>
    </location>
</feature>
<dbReference type="Proteomes" id="UP000295260">
    <property type="component" value="Unassembled WGS sequence"/>
</dbReference>
<dbReference type="EMBL" id="SNXR01000011">
    <property type="protein sequence ID" value="TDP60828.1"/>
    <property type="molecule type" value="Genomic_DNA"/>
</dbReference>
<dbReference type="Pfam" id="PF18962">
    <property type="entry name" value="Por_Secre_tail"/>
    <property type="match status" value="1"/>
</dbReference>
<dbReference type="OrthoDB" id="9765926at2"/>
<keyword evidence="5" id="KW-1185">Reference proteome</keyword>
<organism evidence="4 5">
    <name type="scientific">Flavobacterium dankookense</name>
    <dbReference type="NCBI Taxonomy" id="706186"/>
    <lineage>
        <taxon>Bacteria</taxon>
        <taxon>Pseudomonadati</taxon>
        <taxon>Bacteroidota</taxon>
        <taxon>Flavobacteriia</taxon>
        <taxon>Flavobacteriales</taxon>
        <taxon>Flavobacteriaceae</taxon>
        <taxon>Flavobacterium</taxon>
    </lineage>
</organism>
<evidence type="ECO:0000256" key="2">
    <source>
        <dbReference type="SAM" id="SignalP"/>
    </source>
</evidence>
<proteinExistence type="predicted"/>
<name>A0A4R6QDR4_9FLAO</name>
<dbReference type="RefSeq" id="WP_133531794.1">
    <property type="nucleotide sequence ID" value="NZ_SNXR01000011.1"/>
</dbReference>
<dbReference type="NCBIfam" id="TIGR04183">
    <property type="entry name" value="Por_Secre_tail"/>
    <property type="match status" value="1"/>
</dbReference>
<comment type="caution">
    <text evidence="4">The sequence shown here is derived from an EMBL/GenBank/DDBJ whole genome shotgun (WGS) entry which is preliminary data.</text>
</comment>
<dbReference type="InterPro" id="IPR026444">
    <property type="entry name" value="Secre_tail"/>
</dbReference>
<evidence type="ECO:0000259" key="3">
    <source>
        <dbReference type="Pfam" id="PF18962"/>
    </source>
</evidence>
<sequence length="697" mass="76658">MKTKLLLSSFLILMLNVVLAKSGSNLHLKNTLDPIVTMTGDATICPGNSAILTIIGTPNSTVTITNSNFLVNTAFIPQSGTVLFTTPILQETTTFSIVEIKEFATQITTPITNVFVTITVIPNGCTTINIDVENNNALICDIGECIALLATPSPVPSTTSYEVSSIPYCPQASFNNPWFNQFPLTTDDTYSPVFPLPFDFCFYGNNFNTVQIGDNGVISFGTNYPSNVYSQNTYAQNLSFTNSQFPVSGIGFGDAPFRNMICGVFQDTNAAIIPPTGSGLIKSVNYQVIGTYPCRKLIVNFNLGQFQCGYDNGEQSSQIVLYEISNIVEVYVKNRTPCYGWQAGRGVIGIKGSGENPPYTVAPGRDSGNWTATNEAWRFTPNGPNVPYSFQWLENGIPISNDFIISVCPSENKTYTATANYDLCGNNYSVNSNNINVLVRDTDFQEPVDLTVCNNSENIYTVDLTQNNSVVLGNLEPYDFEIYYFTTLEDATNFANPISNPVNYSFSENQIIYMGIFDGLFGCTNTKSFNLTILEDVLPPTGESTQYFIEGQTLNDLIVIGENINWYDAPEGGNLLPGTTLVQDNTIYYASQTVNSCESRMAASDRLAVLVTSSLNTDNFEFSDISISPNPFNDFVTFNYKNTTGTLDIFTILGQKMNSYKLENGQNTINLNTLSSGVYFFKISSENRSKSFKLVKK</sequence>